<dbReference type="Proteomes" id="UP000093000">
    <property type="component" value="Unassembled WGS sequence"/>
</dbReference>
<protein>
    <submittedName>
        <fullName evidence="2">Uncharacterized protein</fullName>
    </submittedName>
</protein>
<accession>A0A1C7NPX6</accession>
<keyword evidence="1" id="KW-0472">Membrane</keyword>
<feature type="transmembrane region" description="Helical" evidence="1">
    <location>
        <begin position="54"/>
        <end position="73"/>
    </location>
</feature>
<evidence type="ECO:0000313" key="2">
    <source>
        <dbReference type="EMBL" id="OBZ91162.1"/>
    </source>
</evidence>
<proteinExistence type="predicted"/>
<name>A0A1C7NPX6_9FUNG</name>
<gene>
    <name evidence="2" type="ORF">A0J61_00790</name>
</gene>
<dbReference type="OrthoDB" id="2285020at2759"/>
<keyword evidence="3" id="KW-1185">Reference proteome</keyword>
<evidence type="ECO:0000313" key="3">
    <source>
        <dbReference type="Proteomes" id="UP000093000"/>
    </source>
</evidence>
<sequence>MEDAKTEEVAVQPIEMYFFFIGFLFPLAWFIGSGSWNSRTLSHSSFLWKKRCRIAATLSLTVLIVIAAIIMVVNPQLVGIKAEYYATGAQTSSASDNAIRPGVPLIGENGFGETMSGISIDDSV</sequence>
<dbReference type="InParanoid" id="A0A1C7NPX6"/>
<evidence type="ECO:0000256" key="1">
    <source>
        <dbReference type="SAM" id="Phobius"/>
    </source>
</evidence>
<keyword evidence="1" id="KW-0812">Transmembrane</keyword>
<dbReference type="AlphaFoldDB" id="A0A1C7NPX6"/>
<comment type="caution">
    <text evidence="2">The sequence shown here is derived from an EMBL/GenBank/DDBJ whole genome shotgun (WGS) entry which is preliminary data.</text>
</comment>
<feature type="transmembrane region" description="Helical" evidence="1">
    <location>
        <begin position="16"/>
        <end position="33"/>
    </location>
</feature>
<organism evidence="2 3">
    <name type="scientific">Choanephora cucurbitarum</name>
    <dbReference type="NCBI Taxonomy" id="101091"/>
    <lineage>
        <taxon>Eukaryota</taxon>
        <taxon>Fungi</taxon>
        <taxon>Fungi incertae sedis</taxon>
        <taxon>Mucoromycota</taxon>
        <taxon>Mucoromycotina</taxon>
        <taxon>Mucoromycetes</taxon>
        <taxon>Mucorales</taxon>
        <taxon>Mucorineae</taxon>
        <taxon>Choanephoraceae</taxon>
        <taxon>Choanephoroideae</taxon>
        <taxon>Choanephora</taxon>
    </lineage>
</organism>
<keyword evidence="1" id="KW-1133">Transmembrane helix</keyword>
<reference evidence="2 3" key="1">
    <citation type="submission" date="2016-03" db="EMBL/GenBank/DDBJ databases">
        <title>Choanephora cucurbitarum.</title>
        <authorList>
            <person name="Min B."/>
            <person name="Park H."/>
            <person name="Park J.-H."/>
            <person name="Shin H.-D."/>
            <person name="Choi I.-G."/>
        </authorList>
    </citation>
    <scope>NUCLEOTIDE SEQUENCE [LARGE SCALE GENOMIC DNA]</scope>
    <source>
        <strain evidence="2 3">KUS-F28377</strain>
    </source>
</reference>
<dbReference type="EMBL" id="LUGH01000020">
    <property type="protein sequence ID" value="OBZ91162.1"/>
    <property type="molecule type" value="Genomic_DNA"/>
</dbReference>